<name>A0ABU5CS54_9BACI</name>
<dbReference type="EMBL" id="JAWDIQ010000002">
    <property type="protein sequence ID" value="MDY0409198.1"/>
    <property type="molecule type" value="Genomic_DNA"/>
</dbReference>
<dbReference type="NCBIfam" id="TIGR01214">
    <property type="entry name" value="rmlD"/>
    <property type="match status" value="1"/>
</dbReference>
<dbReference type="RefSeq" id="WP_320380006.1">
    <property type="nucleotide sequence ID" value="NZ_JAWDIQ010000002.1"/>
</dbReference>
<dbReference type="CDD" id="cd05254">
    <property type="entry name" value="dTDP_HR_like_SDR_e"/>
    <property type="match status" value="1"/>
</dbReference>
<feature type="domain" description="RmlD-like substrate binding" evidence="3">
    <location>
        <begin position="1"/>
        <end position="279"/>
    </location>
</feature>
<dbReference type="Gene3D" id="3.40.50.720">
    <property type="entry name" value="NAD(P)-binding Rossmann-like Domain"/>
    <property type="match status" value="1"/>
</dbReference>
<organism evidence="4 5">
    <name type="scientific">Paracerasibacillus soli</name>
    <dbReference type="NCBI Taxonomy" id="480284"/>
    <lineage>
        <taxon>Bacteria</taxon>
        <taxon>Bacillati</taxon>
        <taxon>Bacillota</taxon>
        <taxon>Bacilli</taxon>
        <taxon>Bacillales</taxon>
        <taxon>Bacillaceae</taxon>
        <taxon>Paracerasibacillus</taxon>
    </lineage>
</organism>
<comment type="pathway">
    <text evidence="2">Carbohydrate biosynthesis; dTDP-L-rhamnose biosynthesis.</text>
</comment>
<evidence type="ECO:0000259" key="3">
    <source>
        <dbReference type="Pfam" id="PF04321"/>
    </source>
</evidence>
<comment type="similarity">
    <text evidence="1 2">Belongs to the dTDP-4-dehydrorhamnose reductase family.</text>
</comment>
<dbReference type="InterPro" id="IPR005913">
    <property type="entry name" value="dTDP_dehydrorham_reduct"/>
</dbReference>
<dbReference type="InterPro" id="IPR029903">
    <property type="entry name" value="RmlD-like-bd"/>
</dbReference>
<comment type="function">
    <text evidence="2">Catalyzes the reduction of dTDP-6-deoxy-L-lyxo-4-hexulose to yield dTDP-L-rhamnose.</text>
</comment>
<dbReference type="PANTHER" id="PTHR10491">
    <property type="entry name" value="DTDP-4-DEHYDRORHAMNOSE REDUCTASE"/>
    <property type="match status" value="1"/>
</dbReference>
<dbReference type="InterPro" id="IPR036291">
    <property type="entry name" value="NAD(P)-bd_dom_sf"/>
</dbReference>
<dbReference type="PANTHER" id="PTHR10491:SF4">
    <property type="entry name" value="METHIONINE ADENOSYLTRANSFERASE 2 SUBUNIT BETA"/>
    <property type="match status" value="1"/>
</dbReference>
<keyword evidence="2" id="KW-0521">NADP</keyword>
<sequence length="286" mass="32144">MKVLVTGATGQLGCDIVREGQKQGLEIIGVGTSDFDITNEAQVHGYMDIIKPDIVIHCAAYTNVDKAEKDKETCGKVNVQGTRHIVEAAKKHHATLLYVSTDYVFDGKKLGPYTACDETCPINVYGQTKLAGEEIVKHTLERWFIVRVSWLYGFHGNNFVHAMARLGQAKDTLHVVDDQIGTPTYTVDVAKVMIQLIQTSHFGIYHLTNAGYCTWFEFAQEIFMQLDMRHVHVQPISAREFASPAQRPSNSRMDCGKLIECGIAPLRHWKDALEEYVMENNIKKTL</sequence>
<gene>
    <name evidence="4" type="primary">rfbD</name>
    <name evidence="4" type="ORF">RWD45_12270</name>
</gene>
<dbReference type="EC" id="1.1.1.133" evidence="2"/>
<comment type="caution">
    <text evidence="4">The sequence shown here is derived from an EMBL/GenBank/DDBJ whole genome shotgun (WGS) entry which is preliminary data.</text>
</comment>
<dbReference type="Proteomes" id="UP001275315">
    <property type="component" value="Unassembled WGS sequence"/>
</dbReference>
<dbReference type="GO" id="GO:0008831">
    <property type="term" value="F:dTDP-4-dehydrorhamnose reductase activity"/>
    <property type="evidence" value="ECO:0007669"/>
    <property type="project" value="UniProtKB-EC"/>
</dbReference>
<evidence type="ECO:0000313" key="5">
    <source>
        <dbReference type="Proteomes" id="UP001275315"/>
    </source>
</evidence>
<dbReference type="Gene3D" id="3.90.25.10">
    <property type="entry name" value="UDP-galactose 4-epimerase, domain 1"/>
    <property type="match status" value="1"/>
</dbReference>
<dbReference type="Pfam" id="PF04321">
    <property type="entry name" value="RmlD_sub_bind"/>
    <property type="match status" value="1"/>
</dbReference>
<dbReference type="SUPFAM" id="SSF51735">
    <property type="entry name" value="NAD(P)-binding Rossmann-fold domains"/>
    <property type="match status" value="1"/>
</dbReference>
<evidence type="ECO:0000256" key="1">
    <source>
        <dbReference type="ARBA" id="ARBA00010944"/>
    </source>
</evidence>
<evidence type="ECO:0000256" key="2">
    <source>
        <dbReference type="RuleBase" id="RU364082"/>
    </source>
</evidence>
<accession>A0ABU5CS54</accession>
<protein>
    <recommendedName>
        <fullName evidence="2">dTDP-4-dehydrorhamnose reductase</fullName>
        <ecNumber evidence="2">1.1.1.133</ecNumber>
    </recommendedName>
</protein>
<evidence type="ECO:0000313" key="4">
    <source>
        <dbReference type="EMBL" id="MDY0409198.1"/>
    </source>
</evidence>
<keyword evidence="2 4" id="KW-0560">Oxidoreductase</keyword>
<reference evidence="4 5" key="1">
    <citation type="submission" date="2023-10" db="EMBL/GenBank/DDBJ databases">
        <title>Virgibacillus soli CC-YMP-6 genome.</title>
        <authorList>
            <person name="Miliotis G."/>
            <person name="Sengupta P."/>
            <person name="Hameed A."/>
            <person name="Chuvochina M."/>
            <person name="Mcdonagh F."/>
            <person name="Simpson A.C."/>
            <person name="Singh N.K."/>
            <person name="Rekha P.D."/>
            <person name="Raman K."/>
            <person name="Hugenholtz P."/>
            <person name="Venkateswaran K."/>
        </authorList>
    </citation>
    <scope>NUCLEOTIDE SEQUENCE [LARGE SCALE GENOMIC DNA]</scope>
    <source>
        <strain evidence="4 5">CC-YMP-6</strain>
    </source>
</reference>
<keyword evidence="5" id="KW-1185">Reference proteome</keyword>
<proteinExistence type="inferred from homology"/>